<dbReference type="GO" id="GO:0006364">
    <property type="term" value="P:rRNA processing"/>
    <property type="evidence" value="ECO:0007669"/>
    <property type="project" value="TreeGrafter"/>
</dbReference>
<protein>
    <submittedName>
        <fullName evidence="5">Ribosomal RNA-processing protein 7</fullName>
    </submittedName>
</protein>
<dbReference type="PANTHER" id="PTHR13191">
    <property type="entry name" value="RIBOSOMAL RNA PROCESSING PROTEIN 7-RELATED"/>
    <property type="match status" value="1"/>
</dbReference>
<dbReference type="PANTHER" id="PTHR13191:SF0">
    <property type="entry name" value="RIBOSOMAL RNA-PROCESSING PROTEIN 7 HOMOLOG A-RELATED"/>
    <property type="match status" value="1"/>
</dbReference>
<evidence type="ECO:0000313" key="5">
    <source>
        <dbReference type="EMBL" id="OLY81827.1"/>
    </source>
</evidence>
<comment type="caution">
    <text evidence="5">The sequence shown here is derived from an EMBL/GenBank/DDBJ whole genome shotgun (WGS) entry which is preliminary data.</text>
</comment>
<dbReference type="STRING" id="133383.A0A1R0GY64"/>
<dbReference type="InterPro" id="IPR040446">
    <property type="entry name" value="RRP7"/>
</dbReference>
<dbReference type="Gene3D" id="6.10.250.1770">
    <property type="match status" value="1"/>
</dbReference>
<reference evidence="5 6" key="1">
    <citation type="journal article" date="2016" name="Mol. Biol. Evol.">
        <title>Genome-Wide Survey of Gut Fungi (Harpellales) Reveals the First Horizontally Transferred Ubiquitin Gene from a Mosquito Host.</title>
        <authorList>
            <person name="Wang Y."/>
            <person name="White M.M."/>
            <person name="Kvist S."/>
            <person name="Moncalvo J.M."/>
        </authorList>
    </citation>
    <scope>NUCLEOTIDE SEQUENCE [LARGE SCALE GENOMIC DNA]</scope>
    <source>
        <strain evidence="5 6">ALG-7-W6</strain>
    </source>
</reference>
<dbReference type="InterPro" id="IPR040447">
    <property type="entry name" value="RRM_Rrp7"/>
</dbReference>
<dbReference type="Gene3D" id="3.30.70.330">
    <property type="match status" value="1"/>
</dbReference>
<proteinExistence type="inferred from homology"/>
<dbReference type="GO" id="GO:0000028">
    <property type="term" value="P:ribosomal small subunit assembly"/>
    <property type="evidence" value="ECO:0007669"/>
    <property type="project" value="TreeGrafter"/>
</dbReference>
<dbReference type="GO" id="GO:0032545">
    <property type="term" value="C:CURI complex"/>
    <property type="evidence" value="ECO:0007669"/>
    <property type="project" value="TreeGrafter"/>
</dbReference>
<organism evidence="5 6">
    <name type="scientific">Smittium mucronatum</name>
    <dbReference type="NCBI Taxonomy" id="133383"/>
    <lineage>
        <taxon>Eukaryota</taxon>
        <taxon>Fungi</taxon>
        <taxon>Fungi incertae sedis</taxon>
        <taxon>Zoopagomycota</taxon>
        <taxon>Kickxellomycotina</taxon>
        <taxon>Harpellomycetes</taxon>
        <taxon>Harpellales</taxon>
        <taxon>Legeriomycetaceae</taxon>
        <taxon>Smittium</taxon>
    </lineage>
</organism>
<evidence type="ECO:0000259" key="4">
    <source>
        <dbReference type="Pfam" id="PF17799"/>
    </source>
</evidence>
<dbReference type="EMBL" id="LSSL01002129">
    <property type="protein sequence ID" value="OLY81827.1"/>
    <property type="molecule type" value="Genomic_DNA"/>
</dbReference>
<gene>
    <name evidence="5" type="ORF">AYI68_g4065</name>
</gene>
<feature type="compositionally biased region" description="Low complexity" evidence="2">
    <location>
        <begin position="182"/>
        <end position="194"/>
    </location>
</feature>
<dbReference type="InterPro" id="IPR035979">
    <property type="entry name" value="RBD_domain_sf"/>
</dbReference>
<dbReference type="GO" id="GO:0003676">
    <property type="term" value="F:nucleic acid binding"/>
    <property type="evidence" value="ECO:0007669"/>
    <property type="project" value="InterPro"/>
</dbReference>
<feature type="region of interest" description="Disordered" evidence="2">
    <location>
        <begin position="182"/>
        <end position="205"/>
    </location>
</feature>
<dbReference type="InterPro" id="IPR024326">
    <property type="entry name" value="RRP7_C"/>
</dbReference>
<name>A0A1R0GY64_9FUNG</name>
<evidence type="ECO:0000259" key="3">
    <source>
        <dbReference type="Pfam" id="PF12923"/>
    </source>
</evidence>
<accession>A0A1R0GY64</accession>
<evidence type="ECO:0000313" key="6">
    <source>
        <dbReference type="Proteomes" id="UP000187455"/>
    </source>
</evidence>
<dbReference type="InterPro" id="IPR012677">
    <property type="entry name" value="Nucleotide-bd_a/b_plait_sf"/>
</dbReference>
<feature type="domain" description="Ribosomal RNA-processing protein 7 C-terminal" evidence="3">
    <location>
        <begin position="223"/>
        <end position="347"/>
    </location>
</feature>
<dbReference type="AlphaFoldDB" id="A0A1R0GY64"/>
<comment type="similarity">
    <text evidence="1">Belongs to the RRP7 family.</text>
</comment>
<dbReference type="Pfam" id="PF12923">
    <property type="entry name" value="RRP7"/>
    <property type="match status" value="1"/>
</dbReference>
<sequence>MGSRKKGSKKSKKNIDSASEKPGKQLIIDGYLVLPIIINIEPEQLHYLYIKKHGASANTTSEGPSLDPSKTLFIVNLPVDCSVNTLKTFFKPIARVSKVLFSDIAGSDIFQKEYQKACLFSDTTSSEAHDQIQPVEFGTRLKSGSCCHVQFLEESETTRVLSLSSTSSGVFPVPHIWPAISNSNEDSSDISTNTLSGNSETQQVSPSDYKGLQRYLFEYRGLRPPQDLLSTELSQYMIKFEKKQYERERLYSAQKNVPDEDGFVTVVHNKHRFKKESSFADPSAHLSSNPYIADKIKKRQDKIHSTSFYRWQQRENNKNAAELLKLKFQQDREKISKLKQSRKFKPY</sequence>
<dbReference type="Proteomes" id="UP000187455">
    <property type="component" value="Unassembled WGS sequence"/>
</dbReference>
<dbReference type="SUPFAM" id="SSF54928">
    <property type="entry name" value="RNA-binding domain, RBD"/>
    <property type="match status" value="1"/>
</dbReference>
<feature type="compositionally biased region" description="Polar residues" evidence="2">
    <location>
        <begin position="195"/>
        <end position="205"/>
    </location>
</feature>
<dbReference type="OrthoDB" id="5390at2759"/>
<dbReference type="Pfam" id="PF17799">
    <property type="entry name" value="RRM_Rrp7"/>
    <property type="match status" value="1"/>
</dbReference>
<evidence type="ECO:0000256" key="1">
    <source>
        <dbReference type="ARBA" id="ARBA00006110"/>
    </source>
</evidence>
<evidence type="ECO:0000256" key="2">
    <source>
        <dbReference type="SAM" id="MobiDB-lite"/>
    </source>
</evidence>
<keyword evidence="6" id="KW-1185">Reference proteome</keyword>
<feature type="domain" description="Rrp7 RRM-like N-terminal" evidence="4">
    <location>
        <begin position="28"/>
        <end position="99"/>
    </location>
</feature>
<dbReference type="GO" id="GO:0034456">
    <property type="term" value="C:UTP-C complex"/>
    <property type="evidence" value="ECO:0007669"/>
    <property type="project" value="TreeGrafter"/>
</dbReference>